<organism evidence="3 4">
    <name type="scientific">Pyrus ussuriensis x Pyrus communis</name>
    <dbReference type="NCBI Taxonomy" id="2448454"/>
    <lineage>
        <taxon>Eukaryota</taxon>
        <taxon>Viridiplantae</taxon>
        <taxon>Streptophyta</taxon>
        <taxon>Embryophyta</taxon>
        <taxon>Tracheophyta</taxon>
        <taxon>Spermatophyta</taxon>
        <taxon>Magnoliopsida</taxon>
        <taxon>eudicotyledons</taxon>
        <taxon>Gunneridae</taxon>
        <taxon>Pentapetalae</taxon>
        <taxon>rosids</taxon>
        <taxon>fabids</taxon>
        <taxon>Rosales</taxon>
        <taxon>Rosaceae</taxon>
        <taxon>Amygdaloideae</taxon>
        <taxon>Maleae</taxon>
        <taxon>Pyrus</taxon>
    </lineage>
</organism>
<dbReference type="EMBL" id="SMOL01000120">
    <property type="protein sequence ID" value="KAB2632476.1"/>
    <property type="molecule type" value="Genomic_DNA"/>
</dbReference>
<evidence type="ECO:0000256" key="2">
    <source>
        <dbReference type="SAM" id="MobiDB-lite"/>
    </source>
</evidence>
<name>A0A5N5HX40_9ROSA</name>
<feature type="compositionally biased region" description="Basic and acidic residues" evidence="2">
    <location>
        <begin position="97"/>
        <end position="122"/>
    </location>
</feature>
<keyword evidence="1" id="KW-0175">Coiled coil</keyword>
<dbReference type="Proteomes" id="UP000327157">
    <property type="component" value="Chromosome 6"/>
</dbReference>
<dbReference type="PANTHER" id="PTHR31861:SF15">
    <property type="entry name" value="DUF577 DOMAIN-CONTAINING PROTEIN"/>
    <property type="match status" value="1"/>
</dbReference>
<accession>A0A5N5HX40</accession>
<dbReference type="OrthoDB" id="2159131at2759"/>
<reference evidence="3 4" key="3">
    <citation type="submission" date="2019-11" db="EMBL/GenBank/DDBJ databases">
        <title>A de novo genome assembly of a pear dwarfing rootstock.</title>
        <authorList>
            <person name="Wang F."/>
            <person name="Wang J."/>
            <person name="Li S."/>
            <person name="Zhang Y."/>
            <person name="Fang M."/>
            <person name="Ma L."/>
            <person name="Zhao Y."/>
            <person name="Jiang S."/>
        </authorList>
    </citation>
    <scope>NUCLEOTIDE SEQUENCE [LARGE SCALE GENOMIC DNA]</scope>
    <source>
        <strain evidence="3">S2</strain>
        <tissue evidence="3">Leaf</tissue>
    </source>
</reference>
<dbReference type="PANTHER" id="PTHR31861">
    <property type="entry name" value="OS10G0507500 PROTEIN"/>
    <property type="match status" value="1"/>
</dbReference>
<reference evidence="4" key="2">
    <citation type="submission" date="2019-10" db="EMBL/GenBank/DDBJ databases">
        <title>A de novo genome assembly of a pear dwarfing rootstock.</title>
        <authorList>
            <person name="Wang F."/>
            <person name="Wang J."/>
            <person name="Li S."/>
            <person name="Zhang Y."/>
            <person name="Fang M."/>
            <person name="Ma L."/>
            <person name="Zhao Y."/>
            <person name="Jiang S."/>
        </authorList>
    </citation>
    <scope>NUCLEOTIDE SEQUENCE [LARGE SCALE GENOMIC DNA]</scope>
</reference>
<dbReference type="AlphaFoldDB" id="A0A5N5HX40"/>
<gene>
    <name evidence="3" type="ORF">D8674_028723</name>
</gene>
<evidence type="ECO:0000313" key="4">
    <source>
        <dbReference type="Proteomes" id="UP000327157"/>
    </source>
</evidence>
<feature type="region of interest" description="Disordered" evidence="2">
    <location>
        <begin position="97"/>
        <end position="129"/>
    </location>
</feature>
<sequence length="157" mass="17606">MGAGFWEGFKLGGFQFRVGAVQDLQNVYNLDNREKVRQDEEAAAKEEQLKRQQSRKRDVEFRLEQVRTARGLAPVIQGKESTAVVESKSAAIFDPIKGLEDEGGDGKDGFKKNKKMKKEEAKPSVVTEEDDKYRSGYGVAVVSVARFSFNLFNPKPT</sequence>
<keyword evidence="4" id="KW-1185">Reference proteome</keyword>
<evidence type="ECO:0000256" key="1">
    <source>
        <dbReference type="SAM" id="Coils"/>
    </source>
</evidence>
<proteinExistence type="predicted"/>
<evidence type="ECO:0000313" key="3">
    <source>
        <dbReference type="EMBL" id="KAB2632476.1"/>
    </source>
</evidence>
<comment type="caution">
    <text evidence="3">The sequence shown here is derived from an EMBL/GenBank/DDBJ whole genome shotgun (WGS) entry which is preliminary data.</text>
</comment>
<reference evidence="3 4" key="1">
    <citation type="submission" date="2019-09" db="EMBL/GenBank/DDBJ databases">
        <authorList>
            <person name="Ou C."/>
        </authorList>
    </citation>
    <scope>NUCLEOTIDE SEQUENCE [LARGE SCALE GENOMIC DNA]</scope>
    <source>
        <strain evidence="3">S2</strain>
        <tissue evidence="3">Leaf</tissue>
    </source>
</reference>
<feature type="coiled-coil region" evidence="1">
    <location>
        <begin position="35"/>
        <end position="62"/>
    </location>
</feature>
<protein>
    <submittedName>
        <fullName evidence="3">Calponin-like proteiny domain-containing protein</fullName>
    </submittedName>
</protein>